<organism evidence="9 10">
    <name type="scientific">Nocardia macrotermitis</name>
    <dbReference type="NCBI Taxonomy" id="2585198"/>
    <lineage>
        <taxon>Bacteria</taxon>
        <taxon>Bacillati</taxon>
        <taxon>Actinomycetota</taxon>
        <taxon>Actinomycetes</taxon>
        <taxon>Mycobacteriales</taxon>
        <taxon>Nocardiaceae</taxon>
        <taxon>Nocardia</taxon>
    </lineage>
</organism>
<dbReference type="Gene3D" id="3.20.20.30">
    <property type="entry name" value="Luciferase-like domain"/>
    <property type="match status" value="1"/>
</dbReference>
<keyword evidence="3 9" id="KW-0560">Oxidoreductase</keyword>
<sequence length="473" mass="52145">MTTSEPRQMTLVGFMQAGNVTVYSGSWRYPSADLSFLELEYYLRVARTLEQGKFDLVFFDDRLAMPGVYGDSVAEAVRYGARPIKLDLTAILGGIIGATSRIGVGATYSTTYYTPFHVARTFATLDHLSGGRAAWNVVTSVNDSEAQNFGMNQHLGHDERYDRAEEFLEAVSALWDSWEDDALTMDQDTGLFADPDKVHEVNHHGKWFDVRGPLTVPRTPQGRPTLLQAGQSGRGREFAAQWADLLFTAAPGIDVAQQHYRDQRAQIAAAGRDPAEVKILPMAYVVVGETEAIAAEKEELFLHRYVHPMASLTLLSEVLNYDFSGHDLDDVITPDIIDSSSGIRGLALGVRRHLGREDITLRDLAAHRATLLQGPRFVGTAEQVADQMQEWFLGEACDGFVIAATHLPGAFEDFVRSVVPVLQRRGLFRTEYEGTTLRDHLGLPRAQVPLVAPATPPLTGASNAVMPRDPSCR</sequence>
<name>A0A7K0D7B2_9NOCA</name>
<keyword evidence="2 6" id="KW-0288">FMN</keyword>
<comment type="similarity">
    <text evidence="5">Belongs to the NtaA/SnaA/DszA monooxygenase family.</text>
</comment>
<evidence type="ECO:0000256" key="6">
    <source>
        <dbReference type="PIRSR" id="PIRSR000337-1"/>
    </source>
</evidence>
<dbReference type="GO" id="GO:0018529">
    <property type="term" value="F:nitrilotriacetate monooxygenase activity"/>
    <property type="evidence" value="ECO:0007669"/>
    <property type="project" value="UniProtKB-EC"/>
</dbReference>
<dbReference type="EC" id="1.14.14.10" evidence="9"/>
<reference evidence="9 10" key="1">
    <citation type="submission" date="2019-10" db="EMBL/GenBank/DDBJ databases">
        <title>Nocardia macrotermitis sp. nov. and Nocardia aurantia sp. nov., isolated from the gut of fungus growing-termite Macrotermes natalensis.</title>
        <authorList>
            <person name="Benndorf R."/>
            <person name="Schwitalla J."/>
            <person name="Martin K."/>
            <person name="De Beer W."/>
            <person name="Kaster A.-K."/>
            <person name="Vollmers J."/>
            <person name="Poulsen M."/>
            <person name="Beemelmanns C."/>
        </authorList>
    </citation>
    <scope>NUCLEOTIDE SEQUENCE [LARGE SCALE GENOMIC DNA]</scope>
    <source>
        <strain evidence="9 10">RB20</strain>
    </source>
</reference>
<evidence type="ECO:0000313" key="9">
    <source>
        <dbReference type="EMBL" id="MQY21588.1"/>
    </source>
</evidence>
<evidence type="ECO:0000313" key="10">
    <source>
        <dbReference type="Proteomes" id="UP000438448"/>
    </source>
</evidence>
<dbReference type="RefSeq" id="WP_227833776.1">
    <property type="nucleotide sequence ID" value="NZ_WEGK01000010.1"/>
</dbReference>
<dbReference type="NCBIfam" id="TIGR03860">
    <property type="entry name" value="FMN_nitrolo"/>
    <property type="match status" value="1"/>
</dbReference>
<keyword evidence="4 9" id="KW-0503">Monooxygenase</keyword>
<feature type="binding site" evidence="6">
    <location>
        <position position="107"/>
    </location>
    <ligand>
        <name>FMN</name>
        <dbReference type="ChEBI" id="CHEBI:58210"/>
    </ligand>
</feature>
<evidence type="ECO:0000256" key="3">
    <source>
        <dbReference type="ARBA" id="ARBA00023002"/>
    </source>
</evidence>
<dbReference type="AlphaFoldDB" id="A0A7K0D7B2"/>
<protein>
    <submittedName>
        <fullName evidence="9">Nitrilotriacetate monooxygenase component A</fullName>
        <ecNumber evidence="9">1.14.14.10</ecNumber>
    </submittedName>
</protein>
<keyword evidence="1 6" id="KW-0285">Flavoprotein</keyword>
<dbReference type="InterPro" id="IPR036661">
    <property type="entry name" value="Luciferase-like_sf"/>
</dbReference>
<feature type="binding site" evidence="6">
    <location>
        <position position="161"/>
    </location>
    <ligand>
        <name>FMN</name>
        <dbReference type="ChEBI" id="CHEBI:58210"/>
    </ligand>
</feature>
<dbReference type="SUPFAM" id="SSF51679">
    <property type="entry name" value="Bacterial luciferase-like"/>
    <property type="match status" value="1"/>
</dbReference>
<feature type="binding site" evidence="6">
    <location>
        <position position="61"/>
    </location>
    <ligand>
        <name>FMN</name>
        <dbReference type="ChEBI" id="CHEBI:58210"/>
    </ligand>
</feature>
<dbReference type="EMBL" id="WEGK01000010">
    <property type="protein sequence ID" value="MQY21588.1"/>
    <property type="molecule type" value="Genomic_DNA"/>
</dbReference>
<dbReference type="PIRSF" id="PIRSF000337">
    <property type="entry name" value="NTA_MOA"/>
    <property type="match status" value="1"/>
</dbReference>
<evidence type="ECO:0000256" key="1">
    <source>
        <dbReference type="ARBA" id="ARBA00022630"/>
    </source>
</evidence>
<evidence type="ECO:0000259" key="8">
    <source>
        <dbReference type="Pfam" id="PF00296"/>
    </source>
</evidence>
<gene>
    <name evidence="9" type="primary">ntaA_4</name>
    <name evidence="9" type="ORF">NRB20_47010</name>
</gene>
<evidence type="ECO:0000256" key="5">
    <source>
        <dbReference type="ARBA" id="ARBA00033748"/>
    </source>
</evidence>
<evidence type="ECO:0000256" key="7">
    <source>
        <dbReference type="SAM" id="MobiDB-lite"/>
    </source>
</evidence>
<proteinExistence type="inferred from homology"/>
<comment type="caution">
    <text evidence="9">The sequence shown here is derived from an EMBL/GenBank/DDBJ whole genome shotgun (WGS) entry which is preliminary data.</text>
</comment>
<feature type="binding site" evidence="6">
    <location>
        <position position="157"/>
    </location>
    <ligand>
        <name>FMN</name>
        <dbReference type="ChEBI" id="CHEBI:58210"/>
    </ligand>
</feature>
<dbReference type="Proteomes" id="UP000438448">
    <property type="component" value="Unassembled WGS sequence"/>
</dbReference>
<dbReference type="InterPro" id="IPR016215">
    <property type="entry name" value="NTA_MOA"/>
</dbReference>
<feature type="binding site" evidence="6">
    <location>
        <position position="232"/>
    </location>
    <ligand>
        <name>FMN</name>
        <dbReference type="ChEBI" id="CHEBI:58210"/>
    </ligand>
</feature>
<dbReference type="Pfam" id="PF00296">
    <property type="entry name" value="Bac_luciferase"/>
    <property type="match status" value="1"/>
</dbReference>
<accession>A0A7K0D7B2</accession>
<dbReference type="PANTHER" id="PTHR30011:SF16">
    <property type="entry name" value="C2H2 FINGER DOMAIN TRANSCRIPTION FACTOR (EUROFUNG)-RELATED"/>
    <property type="match status" value="1"/>
</dbReference>
<dbReference type="PANTHER" id="PTHR30011">
    <property type="entry name" value="ALKANESULFONATE MONOOXYGENASE-RELATED"/>
    <property type="match status" value="1"/>
</dbReference>
<keyword evidence="10" id="KW-1185">Reference proteome</keyword>
<evidence type="ECO:0000256" key="2">
    <source>
        <dbReference type="ARBA" id="ARBA00022643"/>
    </source>
</evidence>
<dbReference type="InterPro" id="IPR011251">
    <property type="entry name" value="Luciferase-like_dom"/>
</dbReference>
<dbReference type="CDD" id="cd01095">
    <property type="entry name" value="Nitrilotriacetate_monoxgenase"/>
    <property type="match status" value="1"/>
</dbReference>
<dbReference type="InterPro" id="IPR051260">
    <property type="entry name" value="Diverse_substr_monoxygenases"/>
</dbReference>
<evidence type="ECO:0000256" key="4">
    <source>
        <dbReference type="ARBA" id="ARBA00023033"/>
    </source>
</evidence>
<feature type="domain" description="Luciferase-like" evidence="8">
    <location>
        <begin position="38"/>
        <end position="391"/>
    </location>
</feature>
<feature type="region of interest" description="Disordered" evidence="7">
    <location>
        <begin position="454"/>
        <end position="473"/>
    </location>
</feature>